<protein>
    <submittedName>
        <fullName evidence="3">Uncharacterized protein</fullName>
    </submittedName>
</protein>
<evidence type="ECO:0000256" key="2">
    <source>
        <dbReference type="SAM" id="SignalP"/>
    </source>
</evidence>
<feature type="compositionally biased region" description="Gly residues" evidence="1">
    <location>
        <begin position="55"/>
        <end position="64"/>
    </location>
</feature>
<dbReference type="EMBL" id="CAWYQH010000130">
    <property type="protein sequence ID" value="CAK8692634.1"/>
    <property type="molecule type" value="Genomic_DNA"/>
</dbReference>
<dbReference type="Proteomes" id="UP001642483">
    <property type="component" value="Unassembled WGS sequence"/>
</dbReference>
<feature type="region of interest" description="Disordered" evidence="1">
    <location>
        <begin position="49"/>
        <end position="69"/>
    </location>
</feature>
<keyword evidence="4" id="KW-1185">Reference proteome</keyword>
<evidence type="ECO:0000313" key="3">
    <source>
        <dbReference type="EMBL" id="CAK8692634.1"/>
    </source>
</evidence>
<accession>A0ABP0GLL3</accession>
<sequence>MISPRILWILLITCSSWKGVMSLDREACVPIRLSPTQQDTLPDMETLRTQRGLPGKAGGIGPVGPQGAQGPRGLPGICACDPSEIAQIHGKASPIFRCTDT</sequence>
<keyword evidence="2" id="KW-0732">Signal</keyword>
<evidence type="ECO:0000313" key="4">
    <source>
        <dbReference type="Proteomes" id="UP001642483"/>
    </source>
</evidence>
<comment type="caution">
    <text evidence="3">The sequence shown here is derived from an EMBL/GenBank/DDBJ whole genome shotgun (WGS) entry which is preliminary data.</text>
</comment>
<reference evidence="3 4" key="1">
    <citation type="submission" date="2024-02" db="EMBL/GenBank/DDBJ databases">
        <authorList>
            <person name="Daric V."/>
            <person name="Darras S."/>
        </authorList>
    </citation>
    <scope>NUCLEOTIDE SEQUENCE [LARGE SCALE GENOMIC DNA]</scope>
</reference>
<feature type="chain" id="PRO_5046965357" evidence="2">
    <location>
        <begin position="23"/>
        <end position="101"/>
    </location>
</feature>
<organism evidence="3 4">
    <name type="scientific">Clavelina lepadiformis</name>
    <name type="common">Light-bulb sea squirt</name>
    <name type="synonym">Ascidia lepadiformis</name>
    <dbReference type="NCBI Taxonomy" id="159417"/>
    <lineage>
        <taxon>Eukaryota</taxon>
        <taxon>Metazoa</taxon>
        <taxon>Chordata</taxon>
        <taxon>Tunicata</taxon>
        <taxon>Ascidiacea</taxon>
        <taxon>Aplousobranchia</taxon>
        <taxon>Clavelinidae</taxon>
        <taxon>Clavelina</taxon>
    </lineage>
</organism>
<name>A0ABP0GLL3_CLALP</name>
<proteinExistence type="predicted"/>
<evidence type="ECO:0000256" key="1">
    <source>
        <dbReference type="SAM" id="MobiDB-lite"/>
    </source>
</evidence>
<feature type="signal peptide" evidence="2">
    <location>
        <begin position="1"/>
        <end position="22"/>
    </location>
</feature>
<gene>
    <name evidence="3" type="ORF">CVLEPA_LOCUS25887</name>
</gene>